<evidence type="ECO:0000313" key="1">
    <source>
        <dbReference type="EMBL" id="GFP20386.1"/>
    </source>
</evidence>
<name>A0A6V8NPJ6_9ACTN</name>
<comment type="caution">
    <text evidence="1">The sequence shown here is derived from an EMBL/GenBank/DDBJ whole genome shotgun (WGS) entry which is preliminary data.</text>
</comment>
<feature type="non-terminal residue" evidence="1">
    <location>
        <position position="1"/>
    </location>
</feature>
<accession>A0A6V8NPJ6</accession>
<sequence>IVPSVIKGWPQRNLLLSDARGAAGLVPKPGHSKQKHKLG</sequence>
<dbReference type="AlphaFoldDB" id="A0A6V8NPJ6"/>
<proteinExistence type="predicted"/>
<dbReference type="EMBL" id="BLRU01000401">
    <property type="protein sequence ID" value="GFP20386.1"/>
    <property type="molecule type" value="Genomic_DNA"/>
</dbReference>
<dbReference type="Proteomes" id="UP000574717">
    <property type="component" value="Unassembled WGS sequence"/>
</dbReference>
<protein>
    <submittedName>
        <fullName evidence="1">Uncharacterized protein</fullName>
    </submittedName>
</protein>
<organism evidence="1 2">
    <name type="scientific">Candidatus Hakubella thermalkaliphila</name>
    <dbReference type="NCBI Taxonomy" id="2754717"/>
    <lineage>
        <taxon>Bacteria</taxon>
        <taxon>Bacillati</taxon>
        <taxon>Actinomycetota</taxon>
        <taxon>Actinomycetota incertae sedis</taxon>
        <taxon>Candidatus Hakubellales</taxon>
        <taxon>Candidatus Hakubellaceae</taxon>
        <taxon>Candidatus Hakubella</taxon>
    </lineage>
</organism>
<reference evidence="1 2" key="1">
    <citation type="journal article" date="2020" name="Front. Microbiol.">
        <title>Single-cell genomics of novel Actinobacteria with the Wood-Ljungdahl pathway discovered in a serpentinizing system.</title>
        <authorList>
            <person name="Merino N."/>
            <person name="Kawai M."/>
            <person name="Boyd E.S."/>
            <person name="Colman D.R."/>
            <person name="McGlynn S.E."/>
            <person name="Nealson K.H."/>
            <person name="Kurokawa K."/>
            <person name="Hongoh Y."/>
        </authorList>
    </citation>
    <scope>NUCLEOTIDE SEQUENCE [LARGE SCALE GENOMIC DNA]</scope>
    <source>
        <strain evidence="1 2">S03</strain>
    </source>
</reference>
<gene>
    <name evidence="1" type="ORF">HKBW3S03_01888</name>
</gene>
<evidence type="ECO:0000313" key="2">
    <source>
        <dbReference type="Proteomes" id="UP000574717"/>
    </source>
</evidence>